<organism evidence="4 5">
    <name type="scientific">Microseira wollei NIES-4236</name>
    <dbReference type="NCBI Taxonomy" id="2530354"/>
    <lineage>
        <taxon>Bacteria</taxon>
        <taxon>Bacillati</taxon>
        <taxon>Cyanobacteriota</taxon>
        <taxon>Cyanophyceae</taxon>
        <taxon>Oscillatoriophycideae</taxon>
        <taxon>Aerosakkonematales</taxon>
        <taxon>Aerosakkonemataceae</taxon>
        <taxon>Microseira</taxon>
    </lineage>
</organism>
<feature type="domain" description="Glycogen debranching enzyme bacterial and archaeal type N-terminal" evidence="3">
    <location>
        <begin position="7"/>
        <end position="270"/>
    </location>
</feature>
<dbReference type="EMBL" id="BLAY01000227">
    <property type="protein sequence ID" value="GET43504.1"/>
    <property type="molecule type" value="Genomic_DNA"/>
</dbReference>
<dbReference type="InterPro" id="IPR012341">
    <property type="entry name" value="6hp_glycosidase-like_sf"/>
</dbReference>
<dbReference type="Gene3D" id="1.50.10.10">
    <property type="match status" value="1"/>
</dbReference>
<feature type="coiled-coil region" evidence="1">
    <location>
        <begin position="496"/>
        <end position="527"/>
    </location>
</feature>
<dbReference type="InterPro" id="IPR032790">
    <property type="entry name" value="GDE_C"/>
</dbReference>
<dbReference type="Proteomes" id="UP001050975">
    <property type="component" value="Unassembled WGS sequence"/>
</dbReference>
<dbReference type="GO" id="GO:0005980">
    <property type="term" value="P:glycogen catabolic process"/>
    <property type="evidence" value="ECO:0007669"/>
    <property type="project" value="InterPro"/>
</dbReference>
<dbReference type="GO" id="GO:0004134">
    <property type="term" value="F:4-alpha-glucanotransferase activity"/>
    <property type="evidence" value="ECO:0007669"/>
    <property type="project" value="InterPro"/>
</dbReference>
<evidence type="ECO:0000259" key="2">
    <source>
        <dbReference type="Pfam" id="PF06202"/>
    </source>
</evidence>
<accession>A0AAV3XLZ4</accession>
<gene>
    <name evidence="4" type="ORF">MiSe_83290</name>
</gene>
<dbReference type="InterPro" id="IPR010401">
    <property type="entry name" value="AGL/Gdb1"/>
</dbReference>
<proteinExistence type="predicted"/>
<keyword evidence="5" id="KW-1185">Reference proteome</keyword>
<evidence type="ECO:0000256" key="1">
    <source>
        <dbReference type="SAM" id="Coils"/>
    </source>
</evidence>
<keyword evidence="1" id="KW-0175">Coiled coil</keyword>
<dbReference type="InterPro" id="IPR024742">
    <property type="entry name" value="Glycogen_debranch_N"/>
</dbReference>
<evidence type="ECO:0000313" key="4">
    <source>
        <dbReference type="EMBL" id="GET43504.1"/>
    </source>
</evidence>
<name>A0AAV3XLZ4_9CYAN</name>
<feature type="domain" description="Glycogen debranching enzyme C-terminal" evidence="2">
    <location>
        <begin position="317"/>
        <end position="688"/>
    </location>
</feature>
<dbReference type="RefSeq" id="WP_226592373.1">
    <property type="nucleotide sequence ID" value="NZ_BLAY01000227.1"/>
</dbReference>
<dbReference type="PANTHER" id="PTHR10569">
    <property type="entry name" value="GLYCOGEN DEBRANCHING ENZYME"/>
    <property type="match status" value="1"/>
</dbReference>
<comment type="caution">
    <text evidence="4">The sequence shown here is derived from an EMBL/GenBank/DDBJ whole genome shotgun (WGS) entry which is preliminary data.</text>
</comment>
<evidence type="ECO:0000313" key="5">
    <source>
        <dbReference type="Proteomes" id="UP001050975"/>
    </source>
</evidence>
<protein>
    <submittedName>
        <fullName evidence="4">Glycogen debranching enzyme</fullName>
    </submittedName>
</protein>
<dbReference type="AlphaFoldDB" id="A0AAV3XLZ4"/>
<sequence>MDNLDTREWLLTNGLGSFASGTVCDARTRTYHGWLIAALEPPSQRTLLLSHLEASLEVAGRVWGLGTNFWQSNTISPLGYQQLRSFTIDPVPTWVWSWENWQLKRELVMPDGLGNRSWVMGNGGGCGDAGSEEDGDKELEVISSPPSIANHQLPITNSILIRYRYDGADAAILRLRPLIGDRNFHHQQSATPEWQFSQLVRQGQVCLQAIRPGWVGTPWQLRWSRGDYQPEGVWYWGYRYPEETLRGLGDREDLYSPGYITVTLQPGDTVIFEAKVGWPAPEAVLSAEDFEQALLAQQSPENQPTTDDDIWRQLLRAGEQFIAYRASISGPTIIAGYPWFNDWGRDTLIALPGLAIVPQRFSLAKGLLQTFGHYCDRGLIPNAFPDAGGEPFYNSIDASLWWIEVLGIYLEATGDWDFLVEQYPTVRQIYKAFCGGTLYNIRVDATDGLLTWDAAGVALTWMDVVVDGHPITPRCGKAVEINALWYSALCWATQWAERLSAQMPEKAEKLQAQRERYLMQAQQVQQSLQKFWNPTRQYFYDTISPDDQPDPSIRPNAVLALSLSHCGFDPDQARRVLQLARDRLLTPYGLRSLDPADPKYIGHYGGNPKQRDSAYHQGTVWSWLIGAFIASWKRFYQGEPVPFDWQPLLDHFQHQACLGSVSEIFDADPPHLPKGAFAQAWSVAELIRHWRN</sequence>
<dbReference type="SUPFAM" id="SSF48208">
    <property type="entry name" value="Six-hairpin glycosidases"/>
    <property type="match status" value="1"/>
</dbReference>
<dbReference type="GO" id="GO:0004135">
    <property type="term" value="F:amylo-alpha-1,6-glucosidase activity"/>
    <property type="evidence" value="ECO:0007669"/>
    <property type="project" value="InterPro"/>
</dbReference>
<dbReference type="InterPro" id="IPR008928">
    <property type="entry name" value="6-hairpin_glycosidase_sf"/>
</dbReference>
<dbReference type="Pfam" id="PF12439">
    <property type="entry name" value="GDE_N"/>
    <property type="match status" value="1"/>
</dbReference>
<dbReference type="Pfam" id="PF06202">
    <property type="entry name" value="GDE_C"/>
    <property type="match status" value="1"/>
</dbReference>
<dbReference type="PANTHER" id="PTHR10569:SF2">
    <property type="entry name" value="GLYCOGEN DEBRANCHING ENZYME"/>
    <property type="match status" value="1"/>
</dbReference>
<evidence type="ECO:0000259" key="3">
    <source>
        <dbReference type="Pfam" id="PF12439"/>
    </source>
</evidence>
<reference evidence="4" key="1">
    <citation type="submission" date="2019-10" db="EMBL/GenBank/DDBJ databases">
        <title>Draft genome sequece of Microseira wollei NIES-4236.</title>
        <authorList>
            <person name="Yamaguchi H."/>
            <person name="Suzuki S."/>
            <person name="Kawachi M."/>
        </authorList>
    </citation>
    <scope>NUCLEOTIDE SEQUENCE</scope>
    <source>
        <strain evidence="4">NIES-4236</strain>
    </source>
</reference>